<dbReference type="Proteomes" id="UP000429607">
    <property type="component" value="Unassembled WGS sequence"/>
</dbReference>
<proteinExistence type="predicted"/>
<evidence type="ECO:0000313" key="4">
    <source>
        <dbReference type="Proteomes" id="UP000429607"/>
    </source>
</evidence>
<dbReference type="Proteomes" id="UP000435112">
    <property type="component" value="Unassembled WGS sequence"/>
</dbReference>
<dbReference type="EMBL" id="QXFU01000404">
    <property type="protein sequence ID" value="KAE9034415.1"/>
    <property type="molecule type" value="Genomic_DNA"/>
</dbReference>
<evidence type="ECO:0000313" key="2">
    <source>
        <dbReference type="EMBL" id="KAE9052166.1"/>
    </source>
</evidence>
<accession>A0A6A3P2J2</accession>
<protein>
    <submittedName>
        <fullName evidence="2">Uncharacterized protein</fullName>
    </submittedName>
</protein>
<comment type="caution">
    <text evidence="2">The sequence shown here is derived from an EMBL/GenBank/DDBJ whole genome shotgun (WGS) entry which is preliminary data.</text>
</comment>
<dbReference type="EMBL" id="QXFT01000412">
    <property type="protein sequence ID" value="KAE9344688.1"/>
    <property type="molecule type" value="Genomic_DNA"/>
</dbReference>
<sequence>MWQSSISNQQKSDAKPLVAFMKIFLEDGFSLDSTAPDYRDRVLELGMRAEEADRHFLSERGVTSRESGAVLKHLRAFHRSGVLNAKIERLQRLLRSASIRDPAPGYTQDVFEVVRE</sequence>
<dbReference type="EMBL" id="QXFV01000020">
    <property type="protein sequence ID" value="KAE9052166.1"/>
    <property type="molecule type" value="Genomic_DNA"/>
</dbReference>
<organism evidence="2 4">
    <name type="scientific">Phytophthora rubi</name>
    <dbReference type="NCBI Taxonomy" id="129364"/>
    <lineage>
        <taxon>Eukaryota</taxon>
        <taxon>Sar</taxon>
        <taxon>Stramenopiles</taxon>
        <taxon>Oomycota</taxon>
        <taxon>Peronosporomycetes</taxon>
        <taxon>Peronosporales</taxon>
        <taxon>Peronosporaceae</taxon>
        <taxon>Phytophthora</taxon>
    </lineage>
</organism>
<evidence type="ECO:0000313" key="1">
    <source>
        <dbReference type="EMBL" id="KAE9034415.1"/>
    </source>
</evidence>
<evidence type="ECO:0000313" key="3">
    <source>
        <dbReference type="EMBL" id="KAE9344688.1"/>
    </source>
</evidence>
<dbReference type="OrthoDB" id="112166at2759"/>
<reference evidence="4 6" key="1">
    <citation type="submission" date="2018-09" db="EMBL/GenBank/DDBJ databases">
        <title>Genomic investigation of the strawberry pathogen Phytophthora fragariae indicates pathogenicity is determined by transcriptional variation in three key races.</title>
        <authorList>
            <person name="Adams T.M."/>
            <person name="Armitage A.D."/>
            <person name="Sobczyk M.K."/>
            <person name="Bates H.J."/>
            <person name="Dunwell J.M."/>
            <person name="Nellist C.F."/>
            <person name="Harrison R.J."/>
        </authorList>
    </citation>
    <scope>NUCLEOTIDE SEQUENCE [LARGE SCALE GENOMIC DNA]</scope>
    <source>
        <strain evidence="2 4">SCRP249</strain>
        <strain evidence="1 6">SCRP324</strain>
        <strain evidence="3 5">SCRP333</strain>
    </source>
</reference>
<gene>
    <name evidence="2" type="ORF">PR001_g745</name>
    <name evidence="1" type="ORF">PR002_g8136</name>
    <name evidence="3" type="ORF">PR003_g8328</name>
</gene>
<dbReference type="Proteomes" id="UP000434957">
    <property type="component" value="Unassembled WGS sequence"/>
</dbReference>
<keyword evidence="5" id="KW-1185">Reference proteome</keyword>
<name>A0A6A3P2J2_9STRA</name>
<dbReference type="AlphaFoldDB" id="A0A6A3P2J2"/>
<evidence type="ECO:0000313" key="6">
    <source>
        <dbReference type="Proteomes" id="UP000435112"/>
    </source>
</evidence>
<evidence type="ECO:0000313" key="5">
    <source>
        <dbReference type="Proteomes" id="UP000434957"/>
    </source>
</evidence>